<keyword evidence="2" id="KW-1185">Reference proteome</keyword>
<reference evidence="1 2" key="1">
    <citation type="journal article" date="2016" name="Nat. Commun.">
        <title>Extremotolerant tardigrade genome and improved radiotolerance of human cultured cells by tardigrade-unique protein.</title>
        <authorList>
            <person name="Hashimoto T."/>
            <person name="Horikawa D.D."/>
            <person name="Saito Y."/>
            <person name="Kuwahara H."/>
            <person name="Kozuka-Hata H."/>
            <person name="Shin-I T."/>
            <person name="Minakuchi Y."/>
            <person name="Ohishi K."/>
            <person name="Motoyama A."/>
            <person name="Aizu T."/>
            <person name="Enomoto A."/>
            <person name="Kondo K."/>
            <person name="Tanaka S."/>
            <person name="Hara Y."/>
            <person name="Koshikawa S."/>
            <person name="Sagara H."/>
            <person name="Miura T."/>
            <person name="Yokobori S."/>
            <person name="Miyagawa K."/>
            <person name="Suzuki Y."/>
            <person name="Kubo T."/>
            <person name="Oyama M."/>
            <person name="Kohara Y."/>
            <person name="Fujiyama A."/>
            <person name="Arakawa K."/>
            <person name="Katayama T."/>
            <person name="Toyoda A."/>
            <person name="Kunieda T."/>
        </authorList>
    </citation>
    <scope>NUCLEOTIDE SEQUENCE [LARGE SCALE GENOMIC DNA]</scope>
    <source>
        <strain evidence="1 2">YOKOZUNA-1</strain>
    </source>
</reference>
<evidence type="ECO:0000313" key="2">
    <source>
        <dbReference type="Proteomes" id="UP000186922"/>
    </source>
</evidence>
<proteinExistence type="predicted"/>
<sequence>MASAGDDEGVGWIVVRRVGDARGVKIMKMRWVLIVRRRSRLGFVVSGDSSATDRRRTEFRLRDVLEARRRKRFGQRKGSGLDETTRLLSLQQHPRWIKQEPDHVFTWCDHMLNNGSSEANFDLGCYAWSET</sequence>
<name>A0A1D1VX56_RAMVA</name>
<evidence type="ECO:0000313" key="1">
    <source>
        <dbReference type="EMBL" id="GAV06027.1"/>
    </source>
</evidence>
<protein>
    <submittedName>
        <fullName evidence="1">Uncharacterized protein</fullName>
    </submittedName>
</protein>
<dbReference type="EMBL" id="BDGG01000013">
    <property type="protein sequence ID" value="GAV06027.1"/>
    <property type="molecule type" value="Genomic_DNA"/>
</dbReference>
<dbReference type="Proteomes" id="UP000186922">
    <property type="component" value="Unassembled WGS sequence"/>
</dbReference>
<dbReference type="AlphaFoldDB" id="A0A1D1VX56"/>
<gene>
    <name evidence="1" type="primary">RvY_16067-1</name>
    <name evidence="1" type="synonym">RvY_16067.1</name>
    <name evidence="1" type="ORF">RvY_16067</name>
</gene>
<comment type="caution">
    <text evidence="1">The sequence shown here is derived from an EMBL/GenBank/DDBJ whole genome shotgun (WGS) entry which is preliminary data.</text>
</comment>
<accession>A0A1D1VX56</accession>
<organism evidence="1 2">
    <name type="scientific">Ramazzottius varieornatus</name>
    <name type="common">Water bear</name>
    <name type="synonym">Tardigrade</name>
    <dbReference type="NCBI Taxonomy" id="947166"/>
    <lineage>
        <taxon>Eukaryota</taxon>
        <taxon>Metazoa</taxon>
        <taxon>Ecdysozoa</taxon>
        <taxon>Tardigrada</taxon>
        <taxon>Eutardigrada</taxon>
        <taxon>Parachela</taxon>
        <taxon>Hypsibioidea</taxon>
        <taxon>Ramazzottiidae</taxon>
        <taxon>Ramazzottius</taxon>
    </lineage>
</organism>